<comment type="caution">
    <text evidence="1">The sequence shown here is derived from an EMBL/GenBank/DDBJ whole genome shotgun (WGS) entry which is preliminary data.</text>
</comment>
<gene>
    <name evidence="1" type="ORF">QYE76_042039</name>
</gene>
<dbReference type="EMBL" id="JAUUTY010000002">
    <property type="protein sequence ID" value="KAK1681191.1"/>
    <property type="molecule type" value="Genomic_DNA"/>
</dbReference>
<reference evidence="1" key="1">
    <citation type="submission" date="2023-07" db="EMBL/GenBank/DDBJ databases">
        <title>A chromosome-level genome assembly of Lolium multiflorum.</title>
        <authorList>
            <person name="Chen Y."/>
            <person name="Copetti D."/>
            <person name="Kolliker R."/>
            <person name="Studer B."/>
        </authorList>
    </citation>
    <scope>NUCLEOTIDE SEQUENCE</scope>
    <source>
        <strain evidence="1">02402/16</strain>
        <tissue evidence="1">Leaf</tissue>
    </source>
</reference>
<keyword evidence="2" id="KW-1185">Reference proteome</keyword>
<sequence>MATITSTTAERAGGGFTRCGNGVRGVGMGVPGYPRLANDGAPLIPTAPDVQPHPPPVRQGRAPGQFEDRDSFVKPPEHDFPRFDGQLPNLWLDHCSSYFELYKTPVHNWGTTASLYLDGRATLWWQTVRQGRRPANWEAFGRTLQEEFGPDEFEDMMHQLHFDYQLQWAIK</sequence>
<name>A0AAD8TGH4_LOLMU</name>
<dbReference type="AlphaFoldDB" id="A0AAD8TGH4"/>
<evidence type="ECO:0000313" key="2">
    <source>
        <dbReference type="Proteomes" id="UP001231189"/>
    </source>
</evidence>
<accession>A0AAD8TGH4</accession>
<protein>
    <recommendedName>
        <fullName evidence="3">Retrotransposon gag domain-containing protein</fullName>
    </recommendedName>
</protein>
<dbReference type="Proteomes" id="UP001231189">
    <property type="component" value="Unassembled WGS sequence"/>
</dbReference>
<evidence type="ECO:0000313" key="1">
    <source>
        <dbReference type="EMBL" id="KAK1681191.1"/>
    </source>
</evidence>
<organism evidence="1 2">
    <name type="scientific">Lolium multiflorum</name>
    <name type="common">Italian ryegrass</name>
    <name type="synonym">Lolium perenne subsp. multiflorum</name>
    <dbReference type="NCBI Taxonomy" id="4521"/>
    <lineage>
        <taxon>Eukaryota</taxon>
        <taxon>Viridiplantae</taxon>
        <taxon>Streptophyta</taxon>
        <taxon>Embryophyta</taxon>
        <taxon>Tracheophyta</taxon>
        <taxon>Spermatophyta</taxon>
        <taxon>Magnoliopsida</taxon>
        <taxon>Liliopsida</taxon>
        <taxon>Poales</taxon>
        <taxon>Poaceae</taxon>
        <taxon>BOP clade</taxon>
        <taxon>Pooideae</taxon>
        <taxon>Poodae</taxon>
        <taxon>Poeae</taxon>
        <taxon>Poeae Chloroplast Group 2 (Poeae type)</taxon>
        <taxon>Loliodinae</taxon>
        <taxon>Loliinae</taxon>
        <taxon>Lolium</taxon>
    </lineage>
</organism>
<proteinExistence type="predicted"/>
<evidence type="ECO:0008006" key="3">
    <source>
        <dbReference type="Google" id="ProtNLM"/>
    </source>
</evidence>